<gene>
    <name evidence="1" type="ORF">METZ01_LOCUS92676</name>
</gene>
<protein>
    <submittedName>
        <fullName evidence="1">Uncharacterized protein</fullName>
    </submittedName>
</protein>
<reference evidence="1" key="1">
    <citation type="submission" date="2018-05" db="EMBL/GenBank/DDBJ databases">
        <authorList>
            <person name="Lanie J.A."/>
            <person name="Ng W.-L."/>
            <person name="Kazmierczak K.M."/>
            <person name="Andrzejewski T.M."/>
            <person name="Davidsen T.M."/>
            <person name="Wayne K.J."/>
            <person name="Tettelin H."/>
            <person name="Glass J.I."/>
            <person name="Rusch D."/>
            <person name="Podicherti R."/>
            <person name="Tsui H.-C.T."/>
            <person name="Winkler M.E."/>
        </authorList>
    </citation>
    <scope>NUCLEOTIDE SEQUENCE</scope>
</reference>
<evidence type="ECO:0000313" key="1">
    <source>
        <dbReference type="EMBL" id="SVA39822.1"/>
    </source>
</evidence>
<dbReference type="AlphaFoldDB" id="A0A381VHQ6"/>
<sequence length="72" mass="8143">MKNQTIIAPPAVQHDGFRGIAPLVITHPIDNGRVETSKVLVSCCGCNEEVRITREEANEWTDTDWFMCHECE</sequence>
<dbReference type="EMBL" id="UINC01008860">
    <property type="protein sequence ID" value="SVA39822.1"/>
    <property type="molecule type" value="Genomic_DNA"/>
</dbReference>
<proteinExistence type="predicted"/>
<name>A0A381VHQ6_9ZZZZ</name>
<accession>A0A381VHQ6</accession>
<organism evidence="1">
    <name type="scientific">marine metagenome</name>
    <dbReference type="NCBI Taxonomy" id="408172"/>
    <lineage>
        <taxon>unclassified sequences</taxon>
        <taxon>metagenomes</taxon>
        <taxon>ecological metagenomes</taxon>
    </lineage>
</organism>